<accession>A0A510PL55</accession>
<evidence type="ECO:0000313" key="2">
    <source>
        <dbReference type="Proteomes" id="UP000321223"/>
    </source>
</evidence>
<organism evidence="1 2">
    <name type="scientific">Microcystis aeruginosa 11-30S32</name>
    <dbReference type="NCBI Taxonomy" id="2358142"/>
    <lineage>
        <taxon>Bacteria</taxon>
        <taxon>Bacillati</taxon>
        <taxon>Cyanobacteriota</taxon>
        <taxon>Cyanophyceae</taxon>
        <taxon>Oscillatoriophycideae</taxon>
        <taxon>Chroococcales</taxon>
        <taxon>Microcystaceae</taxon>
        <taxon>Microcystis</taxon>
    </lineage>
</organism>
<proteinExistence type="predicted"/>
<gene>
    <name evidence="1" type="ORF">MAE30S32_32140</name>
</gene>
<evidence type="ECO:0000313" key="1">
    <source>
        <dbReference type="EMBL" id="GCA94562.1"/>
    </source>
</evidence>
<name>A0A510PL55_MICAE</name>
<protein>
    <submittedName>
        <fullName evidence="1">XRE family transcriptional regulator</fullName>
    </submittedName>
</protein>
<dbReference type="EMBL" id="BHVU01000220">
    <property type="protein sequence ID" value="GCA94562.1"/>
    <property type="molecule type" value="Genomic_DNA"/>
</dbReference>
<dbReference type="AlphaFoldDB" id="A0A510PL55"/>
<reference evidence="1 2" key="1">
    <citation type="journal article" date="2019" name="Appl. Environ. Microbiol.">
        <title>Co-occurrence of broad and narrow host-range viruses infecting the toxic bloom-forming cyanobacterium Microcystis aeruginosa.</title>
        <authorList>
            <person name="Morimoto D."/>
            <person name="Tominaga K."/>
            <person name="Nishimura Y."/>
            <person name="Yoshida N."/>
            <person name="Kimura S."/>
            <person name="Sako Y."/>
            <person name="Yoshida T."/>
        </authorList>
    </citation>
    <scope>NUCLEOTIDE SEQUENCE [LARGE SCALE GENOMIC DNA]</scope>
    <source>
        <strain evidence="1 2">11-30S32</strain>
    </source>
</reference>
<sequence>MSEEQFELVQGSGNVYRDFGDVDADVRQAKALLAAEIIKVLEKEDLSKIWVKTPSFYDGFS</sequence>
<dbReference type="RefSeq" id="WP_261779590.1">
    <property type="nucleotide sequence ID" value="NZ_BHVU01000220.1"/>
</dbReference>
<dbReference type="Proteomes" id="UP000321223">
    <property type="component" value="Unassembled WGS sequence"/>
</dbReference>
<comment type="caution">
    <text evidence="1">The sequence shown here is derived from an EMBL/GenBank/DDBJ whole genome shotgun (WGS) entry which is preliminary data.</text>
</comment>